<dbReference type="AlphaFoldDB" id="K7MY43"/>
<protein>
    <submittedName>
        <fullName evidence="1 2">Uncharacterized protein</fullName>
    </submittedName>
</protein>
<evidence type="ECO:0000313" key="2">
    <source>
        <dbReference type="EnsemblPlants" id="KRG95077"/>
    </source>
</evidence>
<gene>
    <name evidence="1" type="ORF">GLYMA_19G128500</name>
</gene>
<keyword evidence="3" id="KW-1185">Reference proteome</keyword>
<dbReference type="PaxDb" id="3847-GLYMA19G30870.1"/>
<reference evidence="1" key="3">
    <citation type="submission" date="2018-07" db="EMBL/GenBank/DDBJ databases">
        <title>WGS assembly of Glycine max.</title>
        <authorList>
            <person name="Schmutz J."/>
            <person name="Cannon S."/>
            <person name="Schlueter J."/>
            <person name="Ma J."/>
            <person name="Mitros T."/>
            <person name="Nelson W."/>
            <person name="Hyten D."/>
            <person name="Song Q."/>
            <person name="Thelen J."/>
            <person name="Cheng J."/>
            <person name="Xu D."/>
            <person name="Hellsten U."/>
            <person name="May G."/>
            <person name="Yu Y."/>
            <person name="Sakurai T."/>
            <person name="Umezawa T."/>
            <person name="Bhattacharyya M."/>
            <person name="Sandhu D."/>
            <person name="Valliyodan B."/>
            <person name="Lindquist E."/>
            <person name="Peto M."/>
            <person name="Grant D."/>
            <person name="Shu S."/>
            <person name="Goodstein D."/>
            <person name="Barry K."/>
            <person name="Futrell-Griggs M."/>
            <person name="Abernathy B."/>
            <person name="Du J."/>
            <person name="Tian Z."/>
            <person name="Zhu L."/>
            <person name="Gill N."/>
            <person name="Joshi T."/>
            <person name="Libault M."/>
            <person name="Sethuraman A."/>
            <person name="Zhang X."/>
            <person name="Shinozaki K."/>
            <person name="Nguyen H."/>
            <person name="Wing R."/>
            <person name="Cregan P."/>
            <person name="Specht J."/>
            <person name="Grimwood J."/>
            <person name="Rokhsar D."/>
            <person name="Stacey G."/>
            <person name="Shoemaker R."/>
            <person name="Jackson S."/>
        </authorList>
    </citation>
    <scope>NUCLEOTIDE SEQUENCE</scope>
    <source>
        <tissue evidence="1">Callus</tissue>
    </source>
</reference>
<dbReference type="Gramene" id="KRG95077">
    <property type="protein sequence ID" value="KRG95077"/>
    <property type="gene ID" value="GLYMA_19G128500"/>
</dbReference>
<dbReference type="InParanoid" id="K7MY43"/>
<reference evidence="2" key="2">
    <citation type="submission" date="2018-02" db="UniProtKB">
        <authorList>
            <consortium name="EnsemblPlants"/>
        </authorList>
    </citation>
    <scope>IDENTIFICATION</scope>
    <source>
        <strain evidence="2">Williams 82</strain>
    </source>
</reference>
<evidence type="ECO:0000313" key="1">
    <source>
        <dbReference type="EMBL" id="KRG95077.1"/>
    </source>
</evidence>
<proteinExistence type="predicted"/>
<dbReference type="Proteomes" id="UP000008827">
    <property type="component" value="Chromosome 19"/>
</dbReference>
<evidence type="ECO:0000313" key="3">
    <source>
        <dbReference type="Proteomes" id="UP000008827"/>
    </source>
</evidence>
<sequence>MALPYPYLTKSTSIFAPTTRHKKIIVFIYLKTHHHHPIYDIFKNSFNYILSSSQYNLNPKNFSYTSVLNLITGEEKTYKAPKMLSKCNNNIMKKKRRKREN</sequence>
<name>K7MY43_SOYBN</name>
<dbReference type="EnsemblPlants" id="KRG95077">
    <property type="protein sequence ID" value="KRG95077"/>
    <property type="gene ID" value="GLYMA_19G128500"/>
</dbReference>
<reference evidence="1 2" key="1">
    <citation type="journal article" date="2010" name="Nature">
        <title>Genome sequence of the palaeopolyploid soybean.</title>
        <authorList>
            <person name="Schmutz J."/>
            <person name="Cannon S.B."/>
            <person name="Schlueter J."/>
            <person name="Ma J."/>
            <person name="Mitros T."/>
            <person name="Nelson W."/>
            <person name="Hyten D.L."/>
            <person name="Song Q."/>
            <person name="Thelen J.J."/>
            <person name="Cheng J."/>
            <person name="Xu D."/>
            <person name="Hellsten U."/>
            <person name="May G.D."/>
            <person name="Yu Y."/>
            <person name="Sakurai T."/>
            <person name="Umezawa T."/>
            <person name="Bhattacharyya M.K."/>
            <person name="Sandhu D."/>
            <person name="Valliyodan B."/>
            <person name="Lindquist E."/>
            <person name="Peto M."/>
            <person name="Grant D."/>
            <person name="Shu S."/>
            <person name="Goodstein D."/>
            <person name="Barry K."/>
            <person name="Futrell-Griggs M."/>
            <person name="Abernathy B."/>
            <person name="Du J."/>
            <person name="Tian Z."/>
            <person name="Zhu L."/>
            <person name="Gill N."/>
            <person name="Joshi T."/>
            <person name="Libault M."/>
            <person name="Sethuraman A."/>
            <person name="Zhang X.-C."/>
            <person name="Shinozaki K."/>
            <person name="Nguyen H.T."/>
            <person name="Wing R.A."/>
            <person name="Cregan P."/>
            <person name="Specht J."/>
            <person name="Grimwood J."/>
            <person name="Rokhsar D."/>
            <person name="Stacey G."/>
            <person name="Shoemaker R.C."/>
            <person name="Jackson S.A."/>
        </authorList>
    </citation>
    <scope>NUCLEOTIDE SEQUENCE [LARGE SCALE GENOMIC DNA]</scope>
    <source>
        <strain evidence="2">cv. Williams 82</strain>
        <tissue evidence="1">Callus</tissue>
    </source>
</reference>
<dbReference type="HOGENOM" id="CLU_2296744_0_0_1"/>
<organism evidence="2">
    <name type="scientific">Glycine max</name>
    <name type="common">Soybean</name>
    <name type="synonym">Glycine hispida</name>
    <dbReference type="NCBI Taxonomy" id="3847"/>
    <lineage>
        <taxon>Eukaryota</taxon>
        <taxon>Viridiplantae</taxon>
        <taxon>Streptophyta</taxon>
        <taxon>Embryophyta</taxon>
        <taxon>Tracheophyta</taxon>
        <taxon>Spermatophyta</taxon>
        <taxon>Magnoliopsida</taxon>
        <taxon>eudicotyledons</taxon>
        <taxon>Gunneridae</taxon>
        <taxon>Pentapetalae</taxon>
        <taxon>rosids</taxon>
        <taxon>fabids</taxon>
        <taxon>Fabales</taxon>
        <taxon>Fabaceae</taxon>
        <taxon>Papilionoideae</taxon>
        <taxon>50 kb inversion clade</taxon>
        <taxon>NPAAA clade</taxon>
        <taxon>indigoferoid/millettioid clade</taxon>
        <taxon>Phaseoleae</taxon>
        <taxon>Glycine</taxon>
        <taxon>Glycine subgen. Soja</taxon>
    </lineage>
</organism>
<accession>K7MY43</accession>
<dbReference type="EMBL" id="CM000852">
    <property type="protein sequence ID" value="KRG95077.1"/>
    <property type="molecule type" value="Genomic_DNA"/>
</dbReference>